<sequence>MSRKDRLSVALMPSPLPVYVESSSDNSESDDDFNRTCEQKFAQLFDVPNRIPKATDYVKNVVRMYSEKGVGRYREIPNFRLPRKSCYALIERFSQCSFFPSNQRHHGSPGKTAEDHMPSFLWYAANKASMREVSVLFDTAESTKLVITNRVLDFMCSIAPEVIYFSSNKEAVARELEKVAGFPNVLGCIDGTYIPIRCPNNKLRSTYTNRHDQVSIAMQGICYSNGRFEDVFTGTPSKIHDARVLRLSTVNEDMPTICQINQYHILGDAAYPIREHFLTPYKDFGAMTDAQIVYNYRHSSTRVVIENAFGRLKQRFHQLRTTLTFVALRVTQAFISLDIAQFKGGYEEIERSEASCSPLPAPPRPFVDFVKARSHPFHRSV</sequence>
<gene>
    <name evidence="1" type="ORF">HPB49_021773</name>
</gene>
<dbReference type="Proteomes" id="UP000821865">
    <property type="component" value="Chromosome 1"/>
</dbReference>
<comment type="caution">
    <text evidence="1">The sequence shown here is derived from an EMBL/GenBank/DDBJ whole genome shotgun (WGS) entry which is preliminary data.</text>
</comment>
<reference evidence="1" key="1">
    <citation type="submission" date="2020-05" db="EMBL/GenBank/DDBJ databases">
        <title>Large-scale comparative analyses of tick genomes elucidate their genetic diversity and vector capacities.</title>
        <authorList>
            <person name="Jia N."/>
            <person name="Wang J."/>
            <person name="Shi W."/>
            <person name="Du L."/>
            <person name="Sun Y."/>
            <person name="Zhan W."/>
            <person name="Jiang J."/>
            <person name="Wang Q."/>
            <person name="Zhang B."/>
            <person name="Ji P."/>
            <person name="Sakyi L.B."/>
            <person name="Cui X."/>
            <person name="Yuan T."/>
            <person name="Jiang B."/>
            <person name="Yang W."/>
            <person name="Lam T.T.-Y."/>
            <person name="Chang Q."/>
            <person name="Ding S."/>
            <person name="Wang X."/>
            <person name="Zhu J."/>
            <person name="Ruan X."/>
            <person name="Zhao L."/>
            <person name="Wei J."/>
            <person name="Que T."/>
            <person name="Du C."/>
            <person name="Cheng J."/>
            <person name="Dai P."/>
            <person name="Han X."/>
            <person name="Huang E."/>
            <person name="Gao Y."/>
            <person name="Liu J."/>
            <person name="Shao H."/>
            <person name="Ye R."/>
            <person name="Li L."/>
            <person name="Wei W."/>
            <person name="Wang X."/>
            <person name="Wang C."/>
            <person name="Yang T."/>
            <person name="Huo Q."/>
            <person name="Li W."/>
            <person name="Guo W."/>
            <person name="Chen H."/>
            <person name="Zhou L."/>
            <person name="Ni X."/>
            <person name="Tian J."/>
            <person name="Zhou Y."/>
            <person name="Sheng Y."/>
            <person name="Liu T."/>
            <person name="Pan Y."/>
            <person name="Xia L."/>
            <person name="Li J."/>
            <person name="Zhao F."/>
            <person name="Cao W."/>
        </authorList>
    </citation>
    <scope>NUCLEOTIDE SEQUENCE</scope>
    <source>
        <strain evidence="1">Dsil-2018</strain>
    </source>
</reference>
<accession>A0ACB8E3N6</accession>
<name>A0ACB8E3N6_DERSI</name>
<evidence type="ECO:0000313" key="2">
    <source>
        <dbReference type="Proteomes" id="UP000821865"/>
    </source>
</evidence>
<evidence type="ECO:0000313" key="1">
    <source>
        <dbReference type="EMBL" id="KAH7981125.1"/>
    </source>
</evidence>
<organism evidence="1 2">
    <name type="scientific">Dermacentor silvarum</name>
    <name type="common">Tick</name>
    <dbReference type="NCBI Taxonomy" id="543639"/>
    <lineage>
        <taxon>Eukaryota</taxon>
        <taxon>Metazoa</taxon>
        <taxon>Ecdysozoa</taxon>
        <taxon>Arthropoda</taxon>
        <taxon>Chelicerata</taxon>
        <taxon>Arachnida</taxon>
        <taxon>Acari</taxon>
        <taxon>Parasitiformes</taxon>
        <taxon>Ixodida</taxon>
        <taxon>Ixodoidea</taxon>
        <taxon>Ixodidae</taxon>
        <taxon>Rhipicephalinae</taxon>
        <taxon>Dermacentor</taxon>
    </lineage>
</organism>
<dbReference type="EMBL" id="CM023470">
    <property type="protein sequence ID" value="KAH7981125.1"/>
    <property type="molecule type" value="Genomic_DNA"/>
</dbReference>
<keyword evidence="2" id="KW-1185">Reference proteome</keyword>
<proteinExistence type="predicted"/>
<protein>
    <submittedName>
        <fullName evidence="1">Uncharacterized protein</fullName>
    </submittedName>
</protein>